<keyword evidence="12" id="KW-0902">Two-component regulatory system</keyword>
<dbReference type="PANTHER" id="PTHR45528">
    <property type="entry name" value="SENSOR HISTIDINE KINASE CPXA"/>
    <property type="match status" value="1"/>
</dbReference>
<evidence type="ECO:0000259" key="15">
    <source>
        <dbReference type="PROSITE" id="PS50109"/>
    </source>
</evidence>
<evidence type="ECO:0000256" key="13">
    <source>
        <dbReference type="ARBA" id="ARBA00023136"/>
    </source>
</evidence>
<feature type="transmembrane region" description="Helical" evidence="14">
    <location>
        <begin position="12"/>
        <end position="31"/>
    </location>
</feature>
<dbReference type="InterPro" id="IPR003660">
    <property type="entry name" value="HAMP_dom"/>
</dbReference>
<evidence type="ECO:0000256" key="8">
    <source>
        <dbReference type="ARBA" id="ARBA00022741"/>
    </source>
</evidence>
<dbReference type="FunFam" id="3.30.565.10:FF:000006">
    <property type="entry name" value="Sensor histidine kinase WalK"/>
    <property type="match status" value="1"/>
</dbReference>
<organism evidence="17 18">
    <name type="scientific">Heyndrickxia shackletonii</name>
    <dbReference type="NCBI Taxonomy" id="157838"/>
    <lineage>
        <taxon>Bacteria</taxon>
        <taxon>Bacillati</taxon>
        <taxon>Bacillota</taxon>
        <taxon>Bacilli</taxon>
        <taxon>Bacillales</taxon>
        <taxon>Bacillaceae</taxon>
        <taxon>Heyndrickxia</taxon>
    </lineage>
</organism>
<dbReference type="GO" id="GO:0000155">
    <property type="term" value="F:phosphorelay sensor kinase activity"/>
    <property type="evidence" value="ECO:0007669"/>
    <property type="project" value="InterPro"/>
</dbReference>
<dbReference type="STRING" id="157838.AN964_13340"/>
<comment type="subcellular location">
    <subcellularLocation>
        <location evidence="2">Cell membrane</location>
        <topology evidence="2">Multi-pass membrane protein</topology>
    </subcellularLocation>
</comment>
<dbReference type="Gene3D" id="1.10.287.130">
    <property type="match status" value="1"/>
</dbReference>
<evidence type="ECO:0000256" key="1">
    <source>
        <dbReference type="ARBA" id="ARBA00000085"/>
    </source>
</evidence>
<dbReference type="Gene3D" id="6.10.340.10">
    <property type="match status" value="1"/>
</dbReference>
<evidence type="ECO:0000256" key="5">
    <source>
        <dbReference type="ARBA" id="ARBA00022553"/>
    </source>
</evidence>
<dbReference type="EC" id="2.7.13.3" evidence="3"/>
<keyword evidence="5" id="KW-0597">Phosphoprotein</keyword>
<dbReference type="Proteomes" id="UP000051888">
    <property type="component" value="Unassembled WGS sequence"/>
</dbReference>
<evidence type="ECO:0000256" key="12">
    <source>
        <dbReference type="ARBA" id="ARBA00023012"/>
    </source>
</evidence>
<dbReference type="InterPro" id="IPR004358">
    <property type="entry name" value="Sig_transdc_His_kin-like_C"/>
</dbReference>
<feature type="domain" description="HAMP" evidence="16">
    <location>
        <begin position="153"/>
        <end position="205"/>
    </location>
</feature>
<evidence type="ECO:0000313" key="17">
    <source>
        <dbReference type="EMBL" id="KQL54382.1"/>
    </source>
</evidence>
<evidence type="ECO:0000256" key="10">
    <source>
        <dbReference type="ARBA" id="ARBA00022840"/>
    </source>
</evidence>
<accession>A0A0Q3TK57</accession>
<dbReference type="PROSITE" id="PS50109">
    <property type="entry name" value="HIS_KIN"/>
    <property type="match status" value="1"/>
</dbReference>
<evidence type="ECO:0000259" key="16">
    <source>
        <dbReference type="PROSITE" id="PS50885"/>
    </source>
</evidence>
<dbReference type="Gene3D" id="3.30.565.10">
    <property type="entry name" value="Histidine kinase-like ATPase, C-terminal domain"/>
    <property type="match status" value="1"/>
</dbReference>
<dbReference type="PATRIC" id="fig|157838.3.peg.2966"/>
<dbReference type="PRINTS" id="PR00344">
    <property type="entry name" value="BCTRLSENSOR"/>
</dbReference>
<evidence type="ECO:0000256" key="6">
    <source>
        <dbReference type="ARBA" id="ARBA00022679"/>
    </source>
</evidence>
<dbReference type="Pfam" id="PF02518">
    <property type="entry name" value="HATPase_c"/>
    <property type="match status" value="1"/>
</dbReference>
<dbReference type="Pfam" id="PF00672">
    <property type="entry name" value="HAMP"/>
    <property type="match status" value="1"/>
</dbReference>
<sequence>MKTIRIRKFTILSLFIILTLPWLFFVIAHFIDTKTLSLGKNETQQRNLDKSVQFIETNTKNWNSPKWQNQLKSQLKKTHMGVSILSASNQEVFRFIPKQNHSIKTTEQFSIIEDGQVLGKVVFYLPNLKLFQMIAAFTGLLLAFFIVGFEMRRFILKPLEKMSLAARQIAKGDLDVQLPVARITEIAEVGDGFNVMVRGLKESFQKQIEMEEERRFVISSVAHDLRTPLFALRGYLDGLEQGIAHSPEKQAKYLEICKEKSAQLDRLVEELFTYTKMEYLEMELNKNSIDLKQVLEKSIDSLSLRAQQKNISIIMKDFKDDCMIMGDSYLLERAMNNLLDNAIRHTPINGKILVQCYKDKKRVTFTFQDSGRGFTSEELQHVFEPLYRGEVSRNRSTGGVGLGLTISQKIIRRHGGDLTVKNHTDGGALVAGWIPIAFNVQS</sequence>
<dbReference type="GO" id="GO:0005886">
    <property type="term" value="C:plasma membrane"/>
    <property type="evidence" value="ECO:0007669"/>
    <property type="project" value="UniProtKB-SubCell"/>
</dbReference>
<evidence type="ECO:0000256" key="9">
    <source>
        <dbReference type="ARBA" id="ARBA00022777"/>
    </source>
</evidence>
<keyword evidence="4" id="KW-1003">Cell membrane</keyword>
<dbReference type="SUPFAM" id="SSF158472">
    <property type="entry name" value="HAMP domain-like"/>
    <property type="match status" value="1"/>
</dbReference>
<dbReference type="InterPro" id="IPR003661">
    <property type="entry name" value="HisK_dim/P_dom"/>
</dbReference>
<dbReference type="SUPFAM" id="SSF47384">
    <property type="entry name" value="Homodimeric domain of signal transducing histidine kinase"/>
    <property type="match status" value="1"/>
</dbReference>
<dbReference type="EMBL" id="LJJC01000004">
    <property type="protein sequence ID" value="KQL54382.1"/>
    <property type="molecule type" value="Genomic_DNA"/>
</dbReference>
<dbReference type="SUPFAM" id="SSF55874">
    <property type="entry name" value="ATPase domain of HSP90 chaperone/DNA topoisomerase II/histidine kinase"/>
    <property type="match status" value="1"/>
</dbReference>
<dbReference type="GO" id="GO:0005524">
    <property type="term" value="F:ATP binding"/>
    <property type="evidence" value="ECO:0007669"/>
    <property type="project" value="UniProtKB-KW"/>
</dbReference>
<reference evidence="17 18" key="1">
    <citation type="submission" date="2015-09" db="EMBL/GenBank/DDBJ databases">
        <title>Genome sequencing project for genomic taxonomy and phylogenomics of Bacillus-like bacteria.</title>
        <authorList>
            <person name="Liu B."/>
            <person name="Wang J."/>
            <person name="Zhu Y."/>
            <person name="Liu G."/>
            <person name="Chen Q."/>
            <person name="Chen Z."/>
            <person name="Lan J."/>
            <person name="Che J."/>
            <person name="Ge C."/>
            <person name="Shi H."/>
            <person name="Pan Z."/>
            <person name="Liu X."/>
        </authorList>
    </citation>
    <scope>NUCLEOTIDE SEQUENCE [LARGE SCALE GENOMIC DNA]</scope>
    <source>
        <strain evidence="17 18">LMG 18435</strain>
    </source>
</reference>
<dbReference type="Pfam" id="PF00512">
    <property type="entry name" value="HisKA"/>
    <property type="match status" value="1"/>
</dbReference>
<dbReference type="OrthoDB" id="335833at2"/>
<evidence type="ECO:0000256" key="4">
    <source>
        <dbReference type="ARBA" id="ARBA00022475"/>
    </source>
</evidence>
<dbReference type="CDD" id="cd00082">
    <property type="entry name" value="HisKA"/>
    <property type="match status" value="1"/>
</dbReference>
<keyword evidence="13 14" id="KW-0472">Membrane</keyword>
<dbReference type="CDD" id="cd00075">
    <property type="entry name" value="HATPase"/>
    <property type="match status" value="1"/>
</dbReference>
<keyword evidence="11 14" id="KW-1133">Transmembrane helix</keyword>
<evidence type="ECO:0000313" key="18">
    <source>
        <dbReference type="Proteomes" id="UP000051888"/>
    </source>
</evidence>
<evidence type="ECO:0000256" key="11">
    <source>
        <dbReference type="ARBA" id="ARBA00022989"/>
    </source>
</evidence>
<evidence type="ECO:0000256" key="14">
    <source>
        <dbReference type="SAM" id="Phobius"/>
    </source>
</evidence>
<dbReference type="InterPro" id="IPR003594">
    <property type="entry name" value="HATPase_dom"/>
</dbReference>
<keyword evidence="10" id="KW-0067">ATP-binding</keyword>
<protein>
    <recommendedName>
        <fullName evidence="3">histidine kinase</fullName>
        <ecNumber evidence="3">2.7.13.3</ecNumber>
    </recommendedName>
</protein>
<dbReference type="RefSeq" id="WP_055740150.1">
    <property type="nucleotide sequence ID" value="NZ_JAAIWL010000008.1"/>
</dbReference>
<dbReference type="SMART" id="SM00304">
    <property type="entry name" value="HAMP"/>
    <property type="match status" value="1"/>
</dbReference>
<keyword evidence="18" id="KW-1185">Reference proteome</keyword>
<dbReference type="AlphaFoldDB" id="A0A0Q3TK57"/>
<comment type="catalytic activity">
    <reaction evidence="1">
        <text>ATP + protein L-histidine = ADP + protein N-phospho-L-histidine.</text>
        <dbReference type="EC" id="2.7.13.3"/>
    </reaction>
</comment>
<dbReference type="CDD" id="cd06225">
    <property type="entry name" value="HAMP"/>
    <property type="match status" value="1"/>
</dbReference>
<keyword evidence="9 17" id="KW-0418">Kinase</keyword>
<evidence type="ECO:0000256" key="7">
    <source>
        <dbReference type="ARBA" id="ARBA00022692"/>
    </source>
</evidence>
<dbReference type="PROSITE" id="PS50885">
    <property type="entry name" value="HAMP"/>
    <property type="match status" value="1"/>
</dbReference>
<proteinExistence type="predicted"/>
<dbReference type="PANTHER" id="PTHR45528:SF1">
    <property type="entry name" value="SENSOR HISTIDINE KINASE CPXA"/>
    <property type="match status" value="1"/>
</dbReference>
<name>A0A0Q3TK57_9BACI</name>
<dbReference type="SMART" id="SM00387">
    <property type="entry name" value="HATPase_c"/>
    <property type="match status" value="1"/>
</dbReference>
<feature type="domain" description="Histidine kinase" evidence="15">
    <location>
        <begin position="220"/>
        <end position="438"/>
    </location>
</feature>
<dbReference type="InterPro" id="IPR036890">
    <property type="entry name" value="HATPase_C_sf"/>
</dbReference>
<keyword evidence="8" id="KW-0547">Nucleotide-binding</keyword>
<dbReference type="InterPro" id="IPR036097">
    <property type="entry name" value="HisK_dim/P_sf"/>
</dbReference>
<feature type="transmembrane region" description="Helical" evidence="14">
    <location>
        <begin position="130"/>
        <end position="149"/>
    </location>
</feature>
<evidence type="ECO:0000256" key="3">
    <source>
        <dbReference type="ARBA" id="ARBA00012438"/>
    </source>
</evidence>
<comment type="caution">
    <text evidence="17">The sequence shown here is derived from an EMBL/GenBank/DDBJ whole genome shotgun (WGS) entry which is preliminary data.</text>
</comment>
<gene>
    <name evidence="17" type="ORF">AN964_13340</name>
</gene>
<keyword evidence="6" id="KW-0808">Transferase</keyword>
<dbReference type="SMART" id="SM00388">
    <property type="entry name" value="HisKA"/>
    <property type="match status" value="1"/>
</dbReference>
<dbReference type="InterPro" id="IPR005467">
    <property type="entry name" value="His_kinase_dom"/>
</dbReference>
<dbReference type="InterPro" id="IPR050398">
    <property type="entry name" value="HssS/ArlS-like"/>
</dbReference>
<evidence type="ECO:0000256" key="2">
    <source>
        <dbReference type="ARBA" id="ARBA00004651"/>
    </source>
</evidence>
<keyword evidence="7 14" id="KW-0812">Transmembrane</keyword>